<proteinExistence type="predicted"/>
<dbReference type="InterPro" id="IPR008978">
    <property type="entry name" value="HSP20-like_chaperone"/>
</dbReference>
<dbReference type="GO" id="GO:0042026">
    <property type="term" value="P:protein refolding"/>
    <property type="evidence" value="ECO:0007669"/>
    <property type="project" value="TreeGrafter"/>
</dbReference>
<dbReference type="InterPro" id="IPR001436">
    <property type="entry name" value="Alpha-crystallin/sHSP_animal"/>
</dbReference>
<dbReference type="OrthoDB" id="1431247at2759"/>
<dbReference type="EMBL" id="BEZZ01000072">
    <property type="protein sequence ID" value="GCC24974.1"/>
    <property type="molecule type" value="Genomic_DNA"/>
</dbReference>
<protein>
    <recommendedName>
        <fullName evidence="2">SHSP domain-containing protein</fullName>
    </recommendedName>
</protein>
<name>A0A401S3K4_CHIPU</name>
<feature type="region of interest" description="Disordered" evidence="1">
    <location>
        <begin position="207"/>
        <end position="302"/>
    </location>
</feature>
<evidence type="ECO:0000259" key="2">
    <source>
        <dbReference type="Pfam" id="PF00011"/>
    </source>
</evidence>
<dbReference type="AlphaFoldDB" id="A0A401S3K4"/>
<dbReference type="Gene3D" id="2.60.40.790">
    <property type="match status" value="2"/>
</dbReference>
<dbReference type="CDD" id="cd06526">
    <property type="entry name" value="metazoan_ACD"/>
    <property type="match status" value="1"/>
</dbReference>
<feature type="region of interest" description="Disordered" evidence="1">
    <location>
        <begin position="443"/>
        <end position="471"/>
    </location>
</feature>
<evidence type="ECO:0000313" key="4">
    <source>
        <dbReference type="Proteomes" id="UP000287033"/>
    </source>
</evidence>
<sequence length="975" mass="105933">MESFNCCQKRKRNRKTRWDLQYAGVSSSLDAHVQQVSPGAQGCAGNGMCSRLKAAASKSATDALCSIKPGPQTSSPAEKPSCRKRKRTCKATAKPGYVVTTPLYEAELAATKATYKKPSSRLAPPTSSAPEAVTSKSQHISRPIAAKSQTRVNARARACGVKRDCWKSPADHVEGETGFMFQVGDPLAAALNPLVYCTSVSSHSESATCSVKSTAPRRKRSRKPAPESPPALGLRAFGSTDQAKRRKLSAEPTRQSPCDRSRPPAGTPFKKVGRRKSKRTKKTPVKKFSRPPNRAPKPSSFPPDPTAQLCCLFPDSGSRFRCFLPDTSVQLCYLLQDPAPKPCCHTPDPAPKPCCHTPDPAPKPCCHTPDPAPKPCCHTPDPAPKPCCHTPDPTPKPCCHTPDPTPKPCCHTPDPTPKPWVQSLEGKESHEDLIYSKRAGKKMGDNESNIFASRDFGSRTQSRRSQNQLDDSDLAKFSMCLNLGDIPPQNVKMSVTDRVVTVSGYEKEIAEDDDGMVRETFHGFSNEFGLPEGVDANTLTINDNQDQSVTIEADYYIPRGTFPGAESSPSICQGAPSPGIAQRENDFSVHDTSKSMSFLPSLTSSTITGSQMGTLNRSSINDASSVCPLHMEGGPNVPETLANVTSQIPSQFDISSLCSASPMRNMPGSMVYSENISFQMTPENGLKEMMSFQNTMCCAPDNSTMFSQLSPGAQLSPCQLKALQQSNVSSVEDNLEDVLLESVKAFVKDRFITISGNRAEITEEENGMIRCNYRGFSKKFCLPQGTDPSTLKLTTPDGNTLVVELAYCGLPVPKLDASMLKNLFDASRSHSTGTPFPNSLDRMQAQVGSALSMSNQAPACVSNMQMIPRRSSVLVAPSTPTAAVKPIRQVSFCHGDPSVSLYEEPRNSLSAVYNRRRSFIRMAPDQMQQRRHCELLQSVPSKYSAAIHHPYPNASSQLQATMNASHWRSVGQSKV</sequence>
<comment type="caution">
    <text evidence="3">The sequence shown here is derived from an EMBL/GenBank/DDBJ whole genome shotgun (WGS) entry which is preliminary data.</text>
</comment>
<dbReference type="GO" id="GO:0009408">
    <property type="term" value="P:response to heat"/>
    <property type="evidence" value="ECO:0007669"/>
    <property type="project" value="TreeGrafter"/>
</dbReference>
<reference evidence="3 4" key="1">
    <citation type="journal article" date="2018" name="Nat. Ecol. Evol.">
        <title>Shark genomes provide insights into elasmobranch evolution and the origin of vertebrates.</title>
        <authorList>
            <person name="Hara Y"/>
            <person name="Yamaguchi K"/>
            <person name="Onimaru K"/>
            <person name="Kadota M"/>
            <person name="Koyanagi M"/>
            <person name="Keeley SD"/>
            <person name="Tatsumi K"/>
            <person name="Tanaka K"/>
            <person name="Motone F"/>
            <person name="Kageyama Y"/>
            <person name="Nozu R"/>
            <person name="Adachi N"/>
            <person name="Nishimura O"/>
            <person name="Nakagawa R"/>
            <person name="Tanegashima C"/>
            <person name="Kiyatake I"/>
            <person name="Matsumoto R"/>
            <person name="Murakumo K"/>
            <person name="Nishida K"/>
            <person name="Terakita A"/>
            <person name="Kuratani S"/>
            <person name="Sato K"/>
            <person name="Hyodo S Kuraku.S."/>
        </authorList>
    </citation>
    <scope>NUCLEOTIDE SEQUENCE [LARGE SCALE GENOMIC DNA]</scope>
</reference>
<gene>
    <name evidence="3" type="ORF">chiPu_0003377</name>
</gene>
<dbReference type="PANTHER" id="PTHR45640:SF26">
    <property type="entry name" value="RE23625P"/>
    <property type="match status" value="1"/>
</dbReference>
<dbReference type="Pfam" id="PF00011">
    <property type="entry name" value="HSP20"/>
    <property type="match status" value="2"/>
</dbReference>
<dbReference type="STRING" id="137246.A0A401S3K4"/>
<dbReference type="GO" id="GO:0005634">
    <property type="term" value="C:nucleus"/>
    <property type="evidence" value="ECO:0007669"/>
    <property type="project" value="TreeGrafter"/>
</dbReference>
<dbReference type="PANTHER" id="PTHR45640">
    <property type="entry name" value="HEAT SHOCK PROTEIN HSP-12.2-RELATED"/>
    <property type="match status" value="1"/>
</dbReference>
<dbReference type="GO" id="GO:0051082">
    <property type="term" value="F:unfolded protein binding"/>
    <property type="evidence" value="ECO:0007669"/>
    <property type="project" value="TreeGrafter"/>
</dbReference>
<keyword evidence="4" id="KW-1185">Reference proteome</keyword>
<feature type="domain" description="SHSP" evidence="2">
    <location>
        <begin position="732"/>
        <end position="798"/>
    </location>
</feature>
<feature type="region of interest" description="Disordered" evidence="1">
    <location>
        <begin position="66"/>
        <end position="86"/>
    </location>
</feature>
<dbReference type="InterPro" id="IPR002068">
    <property type="entry name" value="A-crystallin/Hsp20_dom"/>
</dbReference>
<feature type="compositionally biased region" description="Pro residues" evidence="1">
    <location>
        <begin position="293"/>
        <end position="302"/>
    </location>
</feature>
<organism evidence="3 4">
    <name type="scientific">Chiloscyllium punctatum</name>
    <name type="common">Brownbanded bambooshark</name>
    <name type="synonym">Hemiscyllium punctatum</name>
    <dbReference type="NCBI Taxonomy" id="137246"/>
    <lineage>
        <taxon>Eukaryota</taxon>
        <taxon>Metazoa</taxon>
        <taxon>Chordata</taxon>
        <taxon>Craniata</taxon>
        <taxon>Vertebrata</taxon>
        <taxon>Chondrichthyes</taxon>
        <taxon>Elasmobranchii</taxon>
        <taxon>Galeomorphii</taxon>
        <taxon>Galeoidea</taxon>
        <taxon>Orectolobiformes</taxon>
        <taxon>Hemiscylliidae</taxon>
        <taxon>Chiloscyllium</taxon>
    </lineage>
</organism>
<dbReference type="GO" id="GO:0005737">
    <property type="term" value="C:cytoplasm"/>
    <property type="evidence" value="ECO:0007669"/>
    <property type="project" value="TreeGrafter"/>
</dbReference>
<evidence type="ECO:0000313" key="3">
    <source>
        <dbReference type="EMBL" id="GCC24974.1"/>
    </source>
</evidence>
<accession>A0A401S3K4</accession>
<feature type="region of interest" description="Disordered" evidence="1">
    <location>
        <begin position="115"/>
        <end position="152"/>
    </location>
</feature>
<evidence type="ECO:0000256" key="1">
    <source>
        <dbReference type="SAM" id="MobiDB-lite"/>
    </source>
</evidence>
<dbReference type="Proteomes" id="UP000287033">
    <property type="component" value="Unassembled WGS sequence"/>
</dbReference>
<dbReference type="PRINTS" id="PR01217">
    <property type="entry name" value="PRICHEXTENSN"/>
</dbReference>
<feature type="compositionally biased region" description="Polar residues" evidence="1">
    <location>
        <begin position="458"/>
        <end position="469"/>
    </location>
</feature>
<feature type="domain" description="SHSP" evidence="2">
    <location>
        <begin position="475"/>
        <end position="539"/>
    </location>
</feature>
<feature type="compositionally biased region" description="Polar residues" evidence="1">
    <location>
        <begin position="125"/>
        <end position="140"/>
    </location>
</feature>
<feature type="compositionally biased region" description="Basic residues" evidence="1">
    <location>
        <begin position="271"/>
        <end position="289"/>
    </location>
</feature>